<reference evidence="3" key="1">
    <citation type="journal article" date="2019" name="Int. J. Syst. Evol. Microbiol.">
        <title>The Global Catalogue of Microorganisms (GCM) 10K type strain sequencing project: providing services to taxonomists for standard genome sequencing and annotation.</title>
        <authorList>
            <consortium name="The Broad Institute Genomics Platform"/>
            <consortium name="The Broad Institute Genome Sequencing Center for Infectious Disease"/>
            <person name="Wu L."/>
            <person name="Ma J."/>
        </authorList>
    </citation>
    <scope>NUCLEOTIDE SEQUENCE [LARGE SCALE GENOMIC DNA]</scope>
    <source>
        <strain evidence="3">KCTC 42953</strain>
    </source>
</reference>
<accession>A0ABV7JCA5</accession>
<comment type="caution">
    <text evidence="2">The sequence shown here is derived from an EMBL/GenBank/DDBJ whole genome shotgun (WGS) entry which is preliminary data.</text>
</comment>
<dbReference type="Proteomes" id="UP001595533">
    <property type="component" value="Unassembled WGS sequence"/>
</dbReference>
<sequence>MNERSRTLNHLLISLFLLISNNSYSGEYAQIHEPIKKEYKQSLLDGIKSTYKQTGEFKDSFSMICDMGEAIEIEEKEGWYSNNPVPGLKLELRARAVTKMGETSFKASGFVVVTKNGDDLIVFKPIGNLENGVWNGDVFNSWDESATEIEVRSGRFGNDGYASFDLLDGKGFFYRNNNPDPEYFLFNCKRIKKTGLPVYDWYHKDTESNLDLNG</sequence>
<feature type="chain" id="PRO_5046988403" evidence="1">
    <location>
        <begin position="26"/>
        <end position="214"/>
    </location>
</feature>
<evidence type="ECO:0000313" key="3">
    <source>
        <dbReference type="Proteomes" id="UP001595533"/>
    </source>
</evidence>
<feature type="signal peptide" evidence="1">
    <location>
        <begin position="1"/>
        <end position="25"/>
    </location>
</feature>
<dbReference type="RefSeq" id="WP_157892753.1">
    <property type="nucleotide sequence ID" value="NZ_JBHRTS010000004.1"/>
</dbReference>
<name>A0ABV7JCA5_9GAMM</name>
<proteinExistence type="predicted"/>
<keyword evidence="1" id="KW-0732">Signal</keyword>
<organism evidence="2 3">
    <name type="scientific">Marinicella sediminis</name>
    <dbReference type="NCBI Taxonomy" id="1792834"/>
    <lineage>
        <taxon>Bacteria</taxon>
        <taxon>Pseudomonadati</taxon>
        <taxon>Pseudomonadota</taxon>
        <taxon>Gammaproteobacteria</taxon>
        <taxon>Lysobacterales</taxon>
        <taxon>Marinicellaceae</taxon>
        <taxon>Marinicella</taxon>
    </lineage>
</organism>
<evidence type="ECO:0000256" key="1">
    <source>
        <dbReference type="SAM" id="SignalP"/>
    </source>
</evidence>
<keyword evidence="3" id="KW-1185">Reference proteome</keyword>
<protein>
    <submittedName>
        <fullName evidence="2">Uncharacterized protein</fullName>
    </submittedName>
</protein>
<evidence type="ECO:0000313" key="2">
    <source>
        <dbReference type="EMBL" id="MFC3194306.1"/>
    </source>
</evidence>
<gene>
    <name evidence="2" type="ORF">ACFODZ_08650</name>
</gene>
<dbReference type="EMBL" id="JBHRTS010000004">
    <property type="protein sequence ID" value="MFC3194306.1"/>
    <property type="molecule type" value="Genomic_DNA"/>
</dbReference>